<dbReference type="PANTHER" id="PTHR14303">
    <property type="entry name" value="DNA POLYMERASE DELTA SUBUNIT 4"/>
    <property type="match status" value="1"/>
</dbReference>
<dbReference type="PANTHER" id="PTHR14303:SF0">
    <property type="entry name" value="DNA POLYMERASE DELTA SUBUNIT 4"/>
    <property type="match status" value="1"/>
</dbReference>
<accession>A0AAV5GJY9</accession>
<reference evidence="2 3" key="1">
    <citation type="submission" date="2021-12" db="EMBL/GenBank/DDBJ databases">
        <title>High titer production of polyol ester of fatty acids by Rhodotorula paludigena BS15 towards product separation-free biomass refinery.</title>
        <authorList>
            <person name="Mano J."/>
            <person name="Ono H."/>
            <person name="Tanaka T."/>
            <person name="Naito K."/>
            <person name="Sushida H."/>
            <person name="Ike M."/>
            <person name="Tokuyasu K."/>
            <person name="Kitaoka M."/>
        </authorList>
    </citation>
    <scope>NUCLEOTIDE SEQUENCE [LARGE SCALE GENOMIC DNA]</scope>
    <source>
        <strain evidence="2 3">BS15</strain>
    </source>
</reference>
<sequence length="158" mass="16977">MPPKSRSTSSKSASSTKASPSLGFGSTKKSLSATGGTGKKAASGLARQDSGGSSGAARDVTPARAPKSSLSGLYPKLFKEAKRKMGPAIHPEEMDDIEIILRVFDAEEEYGPCSRISRLERFERAEKLGLNPDPEIGEILRSEDGKSRKNYRDSVFQI</sequence>
<comment type="caution">
    <text evidence="2">The sequence shown here is derived from an EMBL/GenBank/DDBJ whole genome shotgun (WGS) entry which is preliminary data.</text>
</comment>
<dbReference type="Pfam" id="PF04081">
    <property type="entry name" value="DNA_pol_delta_4"/>
    <property type="match status" value="1"/>
</dbReference>
<evidence type="ECO:0000256" key="1">
    <source>
        <dbReference type="SAM" id="MobiDB-lite"/>
    </source>
</evidence>
<organism evidence="2 3">
    <name type="scientific">Rhodotorula paludigena</name>
    <dbReference type="NCBI Taxonomy" id="86838"/>
    <lineage>
        <taxon>Eukaryota</taxon>
        <taxon>Fungi</taxon>
        <taxon>Dikarya</taxon>
        <taxon>Basidiomycota</taxon>
        <taxon>Pucciniomycotina</taxon>
        <taxon>Microbotryomycetes</taxon>
        <taxon>Sporidiobolales</taxon>
        <taxon>Sporidiobolaceae</taxon>
        <taxon>Rhodotorula</taxon>
    </lineage>
</organism>
<feature type="compositionally biased region" description="Low complexity" evidence="1">
    <location>
        <begin position="1"/>
        <end position="21"/>
    </location>
</feature>
<gene>
    <name evidence="2" type="ORF">Rhopal_006000-T1</name>
</gene>
<evidence type="ECO:0000313" key="3">
    <source>
        <dbReference type="Proteomes" id="UP001342314"/>
    </source>
</evidence>
<proteinExistence type="predicted"/>
<name>A0AAV5GJY9_9BASI</name>
<evidence type="ECO:0000313" key="2">
    <source>
        <dbReference type="EMBL" id="GJN92956.1"/>
    </source>
</evidence>
<dbReference type="AlphaFoldDB" id="A0AAV5GJY9"/>
<dbReference type="GO" id="GO:0006261">
    <property type="term" value="P:DNA-templated DNA replication"/>
    <property type="evidence" value="ECO:0007669"/>
    <property type="project" value="TreeGrafter"/>
</dbReference>
<feature type="compositionally biased region" description="Low complexity" evidence="1">
    <location>
        <begin position="31"/>
        <end position="46"/>
    </location>
</feature>
<dbReference type="GO" id="GO:0003887">
    <property type="term" value="F:DNA-directed DNA polymerase activity"/>
    <property type="evidence" value="ECO:0007669"/>
    <property type="project" value="TreeGrafter"/>
</dbReference>
<dbReference type="GO" id="GO:0000731">
    <property type="term" value="P:DNA synthesis involved in DNA repair"/>
    <property type="evidence" value="ECO:0007669"/>
    <property type="project" value="InterPro"/>
</dbReference>
<evidence type="ECO:0008006" key="4">
    <source>
        <dbReference type="Google" id="ProtNLM"/>
    </source>
</evidence>
<dbReference type="InterPro" id="IPR007218">
    <property type="entry name" value="DNA_pol_delta_4"/>
</dbReference>
<dbReference type="GO" id="GO:0043625">
    <property type="term" value="C:delta DNA polymerase complex"/>
    <property type="evidence" value="ECO:0007669"/>
    <property type="project" value="TreeGrafter"/>
</dbReference>
<dbReference type="EMBL" id="BQKY01000012">
    <property type="protein sequence ID" value="GJN92956.1"/>
    <property type="molecule type" value="Genomic_DNA"/>
</dbReference>
<dbReference type="Proteomes" id="UP001342314">
    <property type="component" value="Unassembled WGS sequence"/>
</dbReference>
<protein>
    <recommendedName>
        <fullName evidence="4">DNA polymerase delta subunit 4</fullName>
    </recommendedName>
</protein>
<keyword evidence="3" id="KW-1185">Reference proteome</keyword>
<feature type="region of interest" description="Disordered" evidence="1">
    <location>
        <begin position="1"/>
        <end position="72"/>
    </location>
</feature>